<dbReference type="Gene3D" id="3.30.70.100">
    <property type="match status" value="1"/>
</dbReference>
<protein>
    <submittedName>
        <fullName evidence="10">Small-conductance mechanosensitive channel</fullName>
    </submittedName>
</protein>
<dbReference type="InterPro" id="IPR006685">
    <property type="entry name" value="MscS_channel_2nd"/>
</dbReference>
<dbReference type="InterPro" id="IPR011014">
    <property type="entry name" value="MscS_channel_TM-2"/>
</dbReference>
<dbReference type="InterPro" id="IPR023408">
    <property type="entry name" value="MscS_beta-dom_sf"/>
</dbReference>
<dbReference type="RefSeq" id="WP_072909332.1">
    <property type="nucleotide sequence ID" value="NZ_FQZT01000011.1"/>
</dbReference>
<evidence type="ECO:0000259" key="8">
    <source>
        <dbReference type="Pfam" id="PF00924"/>
    </source>
</evidence>
<evidence type="ECO:0000256" key="4">
    <source>
        <dbReference type="ARBA" id="ARBA00022692"/>
    </source>
</evidence>
<dbReference type="SUPFAM" id="SSF82689">
    <property type="entry name" value="Mechanosensitive channel protein MscS (YggB), C-terminal domain"/>
    <property type="match status" value="1"/>
</dbReference>
<evidence type="ECO:0000313" key="11">
    <source>
        <dbReference type="Proteomes" id="UP000184171"/>
    </source>
</evidence>
<keyword evidence="11" id="KW-1185">Reference proteome</keyword>
<dbReference type="Pfam" id="PF00924">
    <property type="entry name" value="MS_channel_2nd"/>
    <property type="match status" value="1"/>
</dbReference>
<feature type="domain" description="Mechanosensitive ion channel MscS C-terminal" evidence="9">
    <location>
        <begin position="182"/>
        <end position="260"/>
    </location>
</feature>
<feature type="transmembrane region" description="Helical" evidence="7">
    <location>
        <begin position="86"/>
        <end position="105"/>
    </location>
</feature>
<dbReference type="InterPro" id="IPR010920">
    <property type="entry name" value="LSM_dom_sf"/>
</dbReference>
<evidence type="ECO:0000256" key="6">
    <source>
        <dbReference type="ARBA" id="ARBA00023136"/>
    </source>
</evidence>
<feature type="transmembrane region" description="Helical" evidence="7">
    <location>
        <begin position="23"/>
        <end position="48"/>
    </location>
</feature>
<organism evidence="10 11">
    <name type="scientific">Malonomonas rubra DSM 5091</name>
    <dbReference type="NCBI Taxonomy" id="1122189"/>
    <lineage>
        <taxon>Bacteria</taxon>
        <taxon>Pseudomonadati</taxon>
        <taxon>Thermodesulfobacteriota</taxon>
        <taxon>Desulfuromonadia</taxon>
        <taxon>Desulfuromonadales</taxon>
        <taxon>Geopsychrobacteraceae</taxon>
        <taxon>Malonomonas</taxon>
    </lineage>
</organism>
<dbReference type="OrthoDB" id="9793781at2"/>
<dbReference type="STRING" id="1122189.SAMN02745165_02763"/>
<reference evidence="10 11" key="1">
    <citation type="submission" date="2016-11" db="EMBL/GenBank/DDBJ databases">
        <authorList>
            <person name="Jaros S."/>
            <person name="Januszkiewicz K."/>
            <person name="Wedrychowicz H."/>
        </authorList>
    </citation>
    <scope>NUCLEOTIDE SEQUENCE [LARGE SCALE GENOMIC DNA]</scope>
    <source>
        <strain evidence="10 11">DSM 5091</strain>
    </source>
</reference>
<comment type="similarity">
    <text evidence="2">Belongs to the MscS (TC 1.A.23) family.</text>
</comment>
<dbReference type="InterPro" id="IPR011066">
    <property type="entry name" value="MscS_channel_C_sf"/>
</dbReference>
<dbReference type="InterPro" id="IPR045275">
    <property type="entry name" value="MscS_archaea/bacteria_type"/>
</dbReference>
<evidence type="ECO:0000256" key="5">
    <source>
        <dbReference type="ARBA" id="ARBA00022989"/>
    </source>
</evidence>
<evidence type="ECO:0000256" key="2">
    <source>
        <dbReference type="ARBA" id="ARBA00008017"/>
    </source>
</evidence>
<feature type="domain" description="Mechanosensitive ion channel MscS" evidence="8">
    <location>
        <begin position="110"/>
        <end position="174"/>
    </location>
</feature>
<gene>
    <name evidence="10" type="ORF">SAMN02745165_02763</name>
</gene>
<dbReference type="PANTHER" id="PTHR30221">
    <property type="entry name" value="SMALL-CONDUCTANCE MECHANOSENSITIVE CHANNEL"/>
    <property type="match status" value="1"/>
</dbReference>
<comment type="subcellular location">
    <subcellularLocation>
        <location evidence="1">Cell membrane</location>
        <topology evidence="1">Multi-pass membrane protein</topology>
    </subcellularLocation>
</comment>
<accession>A0A1M6KQN4</accession>
<keyword evidence="6 7" id="KW-0472">Membrane</keyword>
<evidence type="ECO:0000313" key="10">
    <source>
        <dbReference type="EMBL" id="SHJ61249.1"/>
    </source>
</evidence>
<dbReference type="PANTHER" id="PTHR30221:SF1">
    <property type="entry name" value="SMALL-CONDUCTANCE MECHANOSENSITIVE CHANNEL"/>
    <property type="match status" value="1"/>
</dbReference>
<feature type="transmembrane region" description="Helical" evidence="7">
    <location>
        <begin position="60"/>
        <end position="80"/>
    </location>
</feature>
<proteinExistence type="inferred from homology"/>
<name>A0A1M6KQN4_MALRU</name>
<dbReference type="Gene3D" id="2.30.30.60">
    <property type="match status" value="1"/>
</dbReference>
<dbReference type="GO" id="GO:0008381">
    <property type="term" value="F:mechanosensitive monoatomic ion channel activity"/>
    <property type="evidence" value="ECO:0007669"/>
    <property type="project" value="InterPro"/>
</dbReference>
<dbReference type="Gene3D" id="1.10.287.1260">
    <property type="match status" value="1"/>
</dbReference>
<keyword evidence="5 7" id="KW-1133">Transmembrane helix</keyword>
<dbReference type="SUPFAM" id="SSF82861">
    <property type="entry name" value="Mechanosensitive channel protein MscS (YggB), transmembrane region"/>
    <property type="match status" value="1"/>
</dbReference>
<dbReference type="Pfam" id="PF05552">
    <property type="entry name" value="MS_channel_1st_1"/>
    <property type="match status" value="1"/>
</dbReference>
<keyword evidence="3" id="KW-1003">Cell membrane</keyword>
<dbReference type="GO" id="GO:0005886">
    <property type="term" value="C:plasma membrane"/>
    <property type="evidence" value="ECO:0007669"/>
    <property type="project" value="UniProtKB-SubCell"/>
</dbReference>
<keyword evidence="4 7" id="KW-0812">Transmembrane</keyword>
<dbReference type="AlphaFoldDB" id="A0A1M6KQN4"/>
<dbReference type="EMBL" id="FQZT01000011">
    <property type="protein sequence ID" value="SHJ61249.1"/>
    <property type="molecule type" value="Genomic_DNA"/>
</dbReference>
<dbReference type="InterPro" id="IPR049278">
    <property type="entry name" value="MS_channel_C"/>
</dbReference>
<sequence length="288" mass="31625">MIDILTENLIALWQDVIEIAPKILMSLFVLILFIWIGRLLARGVAGVLLHSAKSKTIVQFVKQLTIWLVSLLGVIPALNILGLGPVAVSLMAGGGLVAVVFGFAFREVGENFIAGFFLTFSRSFEVGDYIESEGLKGDVKTIELRHVHIRTPDGCDIFIPSAQIFKSPLFNYTRDGLRRPSFVVGIDYADDPGEAVDVLLAATNNTVGVLKDPRAIVVISALQPLYVELQVNFWVNTFEPGLTLLEIQNHVIENCCRALKNEKFTFSSDCSSNLNLSAGSTFRITHDS</sequence>
<dbReference type="Proteomes" id="UP000184171">
    <property type="component" value="Unassembled WGS sequence"/>
</dbReference>
<evidence type="ECO:0000256" key="3">
    <source>
        <dbReference type="ARBA" id="ARBA00022475"/>
    </source>
</evidence>
<evidence type="ECO:0000256" key="1">
    <source>
        <dbReference type="ARBA" id="ARBA00004651"/>
    </source>
</evidence>
<dbReference type="Pfam" id="PF21082">
    <property type="entry name" value="MS_channel_3rd"/>
    <property type="match status" value="1"/>
</dbReference>
<evidence type="ECO:0000259" key="9">
    <source>
        <dbReference type="Pfam" id="PF21082"/>
    </source>
</evidence>
<evidence type="ECO:0000256" key="7">
    <source>
        <dbReference type="SAM" id="Phobius"/>
    </source>
</evidence>
<dbReference type="InterPro" id="IPR008910">
    <property type="entry name" value="MSC_TM_helix"/>
</dbReference>
<dbReference type="SUPFAM" id="SSF50182">
    <property type="entry name" value="Sm-like ribonucleoproteins"/>
    <property type="match status" value="1"/>
</dbReference>